<proteinExistence type="predicted"/>
<evidence type="ECO:0000313" key="2">
    <source>
        <dbReference type="Proteomes" id="UP000800096"/>
    </source>
</evidence>
<gene>
    <name evidence="1" type="ORF">BDU57DRAFT_535324</name>
</gene>
<dbReference type="EMBL" id="ML979132">
    <property type="protein sequence ID" value="KAF1921696.1"/>
    <property type="molecule type" value="Genomic_DNA"/>
</dbReference>
<dbReference type="Gene3D" id="3.30.710.10">
    <property type="entry name" value="Potassium Channel Kv1.1, Chain A"/>
    <property type="match status" value="1"/>
</dbReference>
<dbReference type="InterPro" id="IPR011333">
    <property type="entry name" value="SKP1/BTB/POZ_sf"/>
</dbReference>
<protein>
    <recommendedName>
        <fullName evidence="3">BTB domain-containing protein</fullName>
    </recommendedName>
</protein>
<accession>A0A6A5R4J3</accession>
<dbReference type="SUPFAM" id="SSF54695">
    <property type="entry name" value="POZ domain"/>
    <property type="match status" value="1"/>
</dbReference>
<reference evidence="1" key="1">
    <citation type="journal article" date="2020" name="Stud. Mycol.">
        <title>101 Dothideomycetes genomes: a test case for predicting lifestyles and emergence of pathogens.</title>
        <authorList>
            <person name="Haridas S."/>
            <person name="Albert R."/>
            <person name="Binder M."/>
            <person name="Bloem J."/>
            <person name="Labutti K."/>
            <person name="Salamov A."/>
            <person name="Andreopoulos B."/>
            <person name="Baker S."/>
            <person name="Barry K."/>
            <person name="Bills G."/>
            <person name="Bluhm B."/>
            <person name="Cannon C."/>
            <person name="Castanera R."/>
            <person name="Culley D."/>
            <person name="Daum C."/>
            <person name="Ezra D."/>
            <person name="Gonzalez J."/>
            <person name="Henrissat B."/>
            <person name="Kuo A."/>
            <person name="Liang C."/>
            <person name="Lipzen A."/>
            <person name="Lutzoni F."/>
            <person name="Magnuson J."/>
            <person name="Mondo S."/>
            <person name="Nolan M."/>
            <person name="Ohm R."/>
            <person name="Pangilinan J."/>
            <person name="Park H.-J."/>
            <person name="Ramirez L."/>
            <person name="Alfaro M."/>
            <person name="Sun H."/>
            <person name="Tritt A."/>
            <person name="Yoshinaga Y."/>
            <person name="Zwiers L.-H."/>
            <person name="Turgeon B."/>
            <person name="Goodwin S."/>
            <person name="Spatafora J."/>
            <person name="Crous P."/>
            <person name="Grigoriev I."/>
        </authorList>
    </citation>
    <scope>NUCLEOTIDE SEQUENCE</scope>
    <source>
        <strain evidence="1">HMLAC05119</strain>
    </source>
</reference>
<sequence>MAVSDKIIVRYFHGAFSGNFRETDEGTIPLDDVNIDVFDIFVDWLKKIDAPAVKPDQVPVAYHAYVLADRLMTPRKFSTYSAMTFAFNSFAANDSLIQLLVDAFCVNRGINPHLGD</sequence>
<keyword evidence="2" id="KW-1185">Reference proteome</keyword>
<dbReference type="OrthoDB" id="194443at2759"/>
<dbReference type="AlphaFoldDB" id="A0A6A5R4J3"/>
<evidence type="ECO:0008006" key="3">
    <source>
        <dbReference type="Google" id="ProtNLM"/>
    </source>
</evidence>
<dbReference type="CDD" id="cd18186">
    <property type="entry name" value="BTB_POZ_ZBTB_KLHL-like"/>
    <property type="match status" value="1"/>
</dbReference>
<evidence type="ECO:0000313" key="1">
    <source>
        <dbReference type="EMBL" id="KAF1921696.1"/>
    </source>
</evidence>
<name>A0A6A5R4J3_AMPQU</name>
<organism evidence="1 2">
    <name type="scientific">Ampelomyces quisqualis</name>
    <name type="common">Powdery mildew agent</name>
    <dbReference type="NCBI Taxonomy" id="50730"/>
    <lineage>
        <taxon>Eukaryota</taxon>
        <taxon>Fungi</taxon>
        <taxon>Dikarya</taxon>
        <taxon>Ascomycota</taxon>
        <taxon>Pezizomycotina</taxon>
        <taxon>Dothideomycetes</taxon>
        <taxon>Pleosporomycetidae</taxon>
        <taxon>Pleosporales</taxon>
        <taxon>Pleosporineae</taxon>
        <taxon>Phaeosphaeriaceae</taxon>
        <taxon>Ampelomyces</taxon>
    </lineage>
</organism>
<dbReference type="Proteomes" id="UP000800096">
    <property type="component" value="Unassembled WGS sequence"/>
</dbReference>